<feature type="compositionally biased region" description="Polar residues" evidence="1">
    <location>
        <begin position="709"/>
        <end position="718"/>
    </location>
</feature>
<feature type="domain" description="XPG-I" evidence="2">
    <location>
        <begin position="138"/>
        <end position="221"/>
    </location>
</feature>
<dbReference type="PANTHER" id="PTHR11081">
    <property type="entry name" value="FLAP ENDONUCLEASE FAMILY MEMBER"/>
    <property type="match status" value="1"/>
</dbReference>
<feature type="region of interest" description="Disordered" evidence="1">
    <location>
        <begin position="491"/>
        <end position="520"/>
    </location>
</feature>
<feature type="region of interest" description="Disordered" evidence="1">
    <location>
        <begin position="704"/>
        <end position="747"/>
    </location>
</feature>
<dbReference type="Gene3D" id="3.40.50.1010">
    <property type="entry name" value="5'-nuclease"/>
    <property type="match status" value="2"/>
</dbReference>
<dbReference type="GO" id="GO:0005737">
    <property type="term" value="C:cytoplasm"/>
    <property type="evidence" value="ECO:0007669"/>
    <property type="project" value="TreeGrafter"/>
</dbReference>
<protein>
    <submittedName>
        <fullName evidence="3">CIC11C00000005374</fullName>
    </submittedName>
</protein>
<organism evidence="3 4">
    <name type="scientific">Sungouiella intermedia</name>
    <dbReference type="NCBI Taxonomy" id="45354"/>
    <lineage>
        <taxon>Eukaryota</taxon>
        <taxon>Fungi</taxon>
        <taxon>Dikarya</taxon>
        <taxon>Ascomycota</taxon>
        <taxon>Saccharomycotina</taxon>
        <taxon>Pichiomycetes</taxon>
        <taxon>Metschnikowiaceae</taxon>
        <taxon>Sungouiella</taxon>
    </lineage>
</organism>
<dbReference type="AlphaFoldDB" id="A0A1L0BT78"/>
<feature type="region of interest" description="Disordered" evidence="1">
    <location>
        <begin position="551"/>
        <end position="616"/>
    </location>
</feature>
<dbReference type="PRINTS" id="PR00853">
    <property type="entry name" value="XPGRADSUPER"/>
</dbReference>
<dbReference type="InterPro" id="IPR006086">
    <property type="entry name" value="XPG-I_dom"/>
</dbReference>
<evidence type="ECO:0000256" key="1">
    <source>
        <dbReference type="SAM" id="MobiDB-lite"/>
    </source>
</evidence>
<dbReference type="SMART" id="SM00484">
    <property type="entry name" value="XPGI"/>
    <property type="match status" value="1"/>
</dbReference>
<evidence type="ECO:0000313" key="3">
    <source>
        <dbReference type="EMBL" id="SGZ54591.1"/>
    </source>
</evidence>
<dbReference type="GO" id="GO:0005634">
    <property type="term" value="C:nucleus"/>
    <property type="evidence" value="ECO:0007669"/>
    <property type="project" value="TreeGrafter"/>
</dbReference>
<dbReference type="GO" id="GO:0006974">
    <property type="term" value="P:DNA damage response"/>
    <property type="evidence" value="ECO:0007669"/>
    <property type="project" value="UniProtKB-ARBA"/>
</dbReference>
<dbReference type="Proteomes" id="UP000182259">
    <property type="component" value="Chromosome III"/>
</dbReference>
<gene>
    <name evidence="3" type="ORF">SAMEA4029009_CIC11G00000005374</name>
</gene>
<name>A0A1L0BT78_9ASCO</name>
<accession>A0A1L0BT78</accession>
<dbReference type="InterPro" id="IPR006084">
    <property type="entry name" value="XPG/Rad2"/>
</dbReference>
<reference evidence="3 4" key="1">
    <citation type="submission" date="2016-10" db="EMBL/GenBank/DDBJ databases">
        <authorList>
            <person name="de Groot N.N."/>
        </authorList>
    </citation>
    <scope>NUCLEOTIDE SEQUENCE [LARGE SCALE GENOMIC DNA]</scope>
    <source>
        <strain evidence="3 4">PYCC 4715</strain>
    </source>
</reference>
<evidence type="ECO:0000313" key="4">
    <source>
        <dbReference type="Proteomes" id="UP000182259"/>
    </source>
</evidence>
<sequence length="747" mass="84640">MGIADLWPILSSESDERLAFPVFLTRFIQKYGRFPRLAIDAYMFMFWSQLPGAEDDPNIHRRIIRNFMAKLWYLVQHNVLFVVVFDGKYKPGKLRNGHIPDIPGSTSYDELLVFFKKLAPYAYSEGLSLVEMLKKILQRNCMDYVQAPAEAEAECAWLQRLGVVDFVVSDDSDTLVFGATQMLRLFNRLKYKNENGEDVLSSSDYYVNPVYMDQITDRTGLDRDRLVLVAVLRGGDYSTGALNIGITRASEIALCGSSMLQHSPRKALQDFGAMPDFTRMFTETFVHMESKNCILTDRYFSLKAELDRNDSLDSFNKYLGSYLKESAKEVFGRMATMKGNLAIDDYYSLLYLFPLVNQKIFKFTPFSVSFSDLNADYDDLPNVNVDCLALRYNFVCSATDIGKLTVVEGTQQFVGYGRGKNLVREKYLLPRERKYNLKSFALKLLSEEKFREIIHLARIKLLDGVSLAVLKFQRQQLNEAAYLKMSKETAHESERVQQADTEADADDPNSLVIDNEEEEEDKSITVAVPLEAVRLIAPSVVEEFEKLKLMKRSPKKKPSPQKTTLDSMWNLLPTKSNLSPTKLESSATKSLYSPKKIESRSSSMADTKSSPAKAEVGSADFRKFASNLDSQAKGSPRRRSNRTALLPGQSIVTSFFRPHQEVDPFQDVIFVPSDEENDPKPADYMNMKNVIANAPLLGQSRLKAPIESRLNSPESSPSKRIRKEFALSPNNSPVKPKREDSSGYPPI</sequence>
<proteinExistence type="predicted"/>
<dbReference type="EMBL" id="LT635766">
    <property type="protein sequence ID" value="SGZ54591.1"/>
    <property type="molecule type" value="Genomic_DNA"/>
</dbReference>
<dbReference type="PANTHER" id="PTHR11081:SF72">
    <property type="entry name" value="HOLLIDAY JUNCTION RESOLVASE YEN1"/>
    <property type="match status" value="1"/>
</dbReference>
<dbReference type="Pfam" id="PF00867">
    <property type="entry name" value="XPG_I"/>
    <property type="match status" value="1"/>
</dbReference>
<feature type="compositionally biased region" description="Polar residues" evidence="1">
    <location>
        <begin position="573"/>
        <end position="591"/>
    </location>
</feature>
<dbReference type="SUPFAM" id="SSF88723">
    <property type="entry name" value="PIN domain-like"/>
    <property type="match status" value="1"/>
</dbReference>
<evidence type="ECO:0000259" key="2">
    <source>
        <dbReference type="SMART" id="SM00484"/>
    </source>
</evidence>
<feature type="compositionally biased region" description="Polar residues" evidence="1">
    <location>
        <begin position="600"/>
        <end position="610"/>
    </location>
</feature>
<dbReference type="InterPro" id="IPR029060">
    <property type="entry name" value="PIN-like_dom_sf"/>
</dbReference>
<dbReference type="GO" id="GO:0008409">
    <property type="term" value="F:5'-3' exonuclease activity"/>
    <property type="evidence" value="ECO:0007669"/>
    <property type="project" value="TreeGrafter"/>
</dbReference>
<feature type="region of interest" description="Disordered" evidence="1">
    <location>
        <begin position="627"/>
        <end position="646"/>
    </location>
</feature>
<dbReference type="GO" id="GO:0017108">
    <property type="term" value="F:5'-flap endonuclease activity"/>
    <property type="evidence" value="ECO:0007669"/>
    <property type="project" value="TreeGrafter"/>
</dbReference>
<dbReference type="CDD" id="cd09870">
    <property type="entry name" value="PIN_YEN1"/>
    <property type="match status" value="1"/>
</dbReference>